<dbReference type="InterPro" id="IPR043137">
    <property type="entry name" value="GGT_ssub_C"/>
</dbReference>
<keyword evidence="4 11" id="KW-0808">Transferase</keyword>
<gene>
    <name evidence="12" type="ORF">MCC93_19620</name>
</gene>
<dbReference type="AlphaFoldDB" id="A0A0C1GME1"/>
<dbReference type="PANTHER" id="PTHR43199">
    <property type="entry name" value="GLUTATHIONE HYDROLASE"/>
    <property type="match status" value="1"/>
</dbReference>
<dbReference type="EC" id="2.3.2.2" evidence="11"/>
<dbReference type="InterPro" id="IPR051792">
    <property type="entry name" value="GGT_bact"/>
</dbReference>
<evidence type="ECO:0000256" key="5">
    <source>
        <dbReference type="ARBA" id="ARBA00022801"/>
    </source>
</evidence>
<evidence type="ECO:0000256" key="9">
    <source>
        <dbReference type="PIRSR" id="PIRSR600101-1"/>
    </source>
</evidence>
<evidence type="ECO:0000256" key="6">
    <source>
        <dbReference type="ARBA" id="ARBA00023145"/>
    </source>
</evidence>
<dbReference type="InterPro" id="IPR029055">
    <property type="entry name" value="Ntn_hydrolases_N"/>
</dbReference>
<comment type="catalytic activity">
    <reaction evidence="8 11">
        <text>an N-terminal (5-L-glutamyl)-[peptide] + an alpha-amino acid = 5-L-glutamyl amino acid + an N-terminal L-alpha-aminoacyl-[peptide]</text>
        <dbReference type="Rhea" id="RHEA:23904"/>
        <dbReference type="Rhea" id="RHEA-COMP:9780"/>
        <dbReference type="Rhea" id="RHEA-COMP:9795"/>
        <dbReference type="ChEBI" id="CHEBI:77644"/>
        <dbReference type="ChEBI" id="CHEBI:78597"/>
        <dbReference type="ChEBI" id="CHEBI:78599"/>
        <dbReference type="ChEBI" id="CHEBI:78608"/>
        <dbReference type="EC" id="2.3.2.2"/>
    </reaction>
</comment>
<evidence type="ECO:0000256" key="10">
    <source>
        <dbReference type="PIRSR" id="PIRSR600101-2"/>
    </source>
</evidence>
<comment type="caution">
    <text evidence="12">The sequence shown here is derived from an EMBL/GenBank/DDBJ whole genome shotgun (WGS) entry which is preliminary data.</text>
</comment>
<keyword evidence="5 11" id="KW-0378">Hydrolase</keyword>
<feature type="binding site" evidence="10">
    <location>
        <position position="141"/>
    </location>
    <ligand>
        <name>L-glutamate</name>
        <dbReference type="ChEBI" id="CHEBI:29985"/>
    </ligand>
</feature>
<comment type="catalytic activity">
    <reaction evidence="1 11">
        <text>an S-substituted glutathione + H2O = an S-substituted L-cysteinylglycine + L-glutamate</text>
        <dbReference type="Rhea" id="RHEA:59468"/>
        <dbReference type="ChEBI" id="CHEBI:15377"/>
        <dbReference type="ChEBI" id="CHEBI:29985"/>
        <dbReference type="ChEBI" id="CHEBI:90779"/>
        <dbReference type="ChEBI" id="CHEBI:143103"/>
        <dbReference type="EC" id="3.4.19.13"/>
    </reaction>
</comment>
<dbReference type="GO" id="GO:0006751">
    <property type="term" value="P:glutathione catabolic process"/>
    <property type="evidence" value="ECO:0007669"/>
    <property type="project" value="UniProtKB-UniRule"/>
</dbReference>
<feature type="binding site" evidence="10">
    <location>
        <position position="467"/>
    </location>
    <ligand>
        <name>L-glutamate</name>
        <dbReference type="ChEBI" id="CHEBI:29985"/>
    </ligand>
</feature>
<dbReference type="GO" id="GO:0006750">
    <property type="term" value="P:glutathione biosynthetic process"/>
    <property type="evidence" value="ECO:0007669"/>
    <property type="project" value="UniProtKB-KW"/>
</dbReference>
<evidence type="ECO:0000256" key="4">
    <source>
        <dbReference type="ARBA" id="ARBA00022679"/>
    </source>
</evidence>
<dbReference type="InterPro" id="IPR000101">
    <property type="entry name" value="GGT_peptidase"/>
</dbReference>
<proteinExistence type="inferred from homology"/>
<comment type="catalytic activity">
    <reaction evidence="2 11">
        <text>glutathione + H2O = L-cysteinylglycine + L-glutamate</text>
        <dbReference type="Rhea" id="RHEA:28807"/>
        <dbReference type="ChEBI" id="CHEBI:15377"/>
        <dbReference type="ChEBI" id="CHEBI:29985"/>
        <dbReference type="ChEBI" id="CHEBI:57925"/>
        <dbReference type="ChEBI" id="CHEBI:61694"/>
        <dbReference type="EC" id="3.4.19.13"/>
    </reaction>
</comment>
<dbReference type="Pfam" id="PF01019">
    <property type="entry name" value="G_glu_transpept"/>
    <property type="match status" value="1"/>
</dbReference>
<dbReference type="PATRIC" id="fig|1056807.3.peg.1884"/>
<evidence type="ECO:0000313" key="12">
    <source>
        <dbReference type="EMBL" id="KIC06606.1"/>
    </source>
</evidence>
<dbReference type="Proteomes" id="UP000031390">
    <property type="component" value="Unassembled WGS sequence"/>
</dbReference>
<dbReference type="PANTHER" id="PTHR43199:SF1">
    <property type="entry name" value="GLUTATHIONE HYDROLASE PROENZYME"/>
    <property type="match status" value="1"/>
</dbReference>
<name>A0A0C1GME1_9NEIS</name>
<comment type="pathway">
    <text evidence="11">Sulfur metabolism; glutathione metabolism.</text>
</comment>
<evidence type="ECO:0000313" key="13">
    <source>
        <dbReference type="Proteomes" id="UP000031390"/>
    </source>
</evidence>
<keyword evidence="7 11" id="KW-0012">Acyltransferase</keyword>
<accession>A0A0C1GME1</accession>
<evidence type="ECO:0000256" key="11">
    <source>
        <dbReference type="RuleBase" id="RU368036"/>
    </source>
</evidence>
<dbReference type="InterPro" id="IPR043138">
    <property type="entry name" value="GGT_lsub"/>
</dbReference>
<dbReference type="EC" id="3.4.19.13" evidence="11"/>
<dbReference type="GO" id="GO:0103068">
    <property type="term" value="F:leukotriene C4 gamma-glutamyl transferase activity"/>
    <property type="evidence" value="ECO:0007669"/>
    <property type="project" value="UniProtKB-EC"/>
</dbReference>
<feature type="active site" description="Nucleophile" evidence="9">
    <location>
        <position position="427"/>
    </location>
</feature>
<keyword evidence="11" id="KW-0317">Glutathione biosynthesis</keyword>
<feature type="binding site" evidence="10">
    <location>
        <position position="514"/>
    </location>
    <ligand>
        <name>L-glutamate</name>
        <dbReference type="ChEBI" id="CHEBI:29985"/>
    </ligand>
</feature>
<dbReference type="Gene3D" id="1.10.246.130">
    <property type="match status" value="1"/>
</dbReference>
<keyword evidence="6 11" id="KW-0865">Zymogen</keyword>
<dbReference type="UniPathway" id="UPA00204"/>
<dbReference type="PRINTS" id="PR01210">
    <property type="entry name" value="GGTRANSPTASE"/>
</dbReference>
<dbReference type="Gene3D" id="3.60.20.40">
    <property type="match status" value="1"/>
</dbReference>
<dbReference type="EMBL" id="JUFZ01000095">
    <property type="protein sequence ID" value="KIC06606.1"/>
    <property type="molecule type" value="Genomic_DNA"/>
</dbReference>
<dbReference type="GO" id="GO:0036374">
    <property type="term" value="F:glutathione hydrolase activity"/>
    <property type="evidence" value="ECO:0007669"/>
    <property type="project" value="UniProtKB-UniRule"/>
</dbReference>
<organism evidence="12 13">
    <name type="scientific">Morococcus cerebrosus</name>
    <dbReference type="NCBI Taxonomy" id="1056807"/>
    <lineage>
        <taxon>Bacteria</taxon>
        <taxon>Pseudomonadati</taxon>
        <taxon>Pseudomonadota</taxon>
        <taxon>Betaproteobacteria</taxon>
        <taxon>Neisseriales</taxon>
        <taxon>Neisseriaceae</taxon>
        <taxon>Morococcus</taxon>
    </lineage>
</organism>
<dbReference type="SUPFAM" id="SSF56235">
    <property type="entry name" value="N-terminal nucleophile aminohydrolases (Ntn hydrolases)"/>
    <property type="match status" value="1"/>
</dbReference>
<evidence type="ECO:0000256" key="2">
    <source>
        <dbReference type="ARBA" id="ARBA00001089"/>
    </source>
</evidence>
<protein>
    <recommendedName>
        <fullName evidence="11">Glutathione hydrolase proenzyme</fullName>
        <ecNumber evidence="11">2.3.2.2</ecNumber>
        <ecNumber evidence="11">3.4.19.13</ecNumber>
    </recommendedName>
    <component>
        <recommendedName>
            <fullName evidence="11">Glutathione hydrolase large chain</fullName>
        </recommendedName>
    </component>
    <component>
        <recommendedName>
            <fullName evidence="11">Glutathione hydrolase small chain</fullName>
        </recommendedName>
    </component>
</protein>
<evidence type="ECO:0000256" key="3">
    <source>
        <dbReference type="ARBA" id="ARBA00009381"/>
    </source>
</evidence>
<comment type="PTM">
    <text evidence="11">Cleaved by autocatalysis into a large and a small subunit.</text>
</comment>
<evidence type="ECO:0000256" key="8">
    <source>
        <dbReference type="ARBA" id="ARBA00047417"/>
    </source>
</evidence>
<evidence type="ECO:0000256" key="7">
    <source>
        <dbReference type="ARBA" id="ARBA00023315"/>
    </source>
</evidence>
<dbReference type="NCBIfam" id="TIGR00066">
    <property type="entry name" value="g_glut_trans"/>
    <property type="match status" value="1"/>
</dbReference>
<comment type="subunit">
    <text evidence="11">This enzyme consists of two polypeptide chains, which are synthesized in precursor form from a single polypeptide.</text>
</comment>
<reference evidence="12 13" key="1">
    <citation type="submission" date="2014-12" db="EMBL/GenBank/DDBJ databases">
        <title>Genome sequence of Morococcus cerebrosus.</title>
        <authorList>
            <person name="Shin S.-K."/>
            <person name="Yi H."/>
        </authorList>
    </citation>
    <scope>NUCLEOTIDE SEQUENCE [LARGE SCALE GENOMIC DNA]</scope>
    <source>
        <strain evidence="12 13">CIP 81.93</strain>
    </source>
</reference>
<comment type="similarity">
    <text evidence="3 11">Belongs to the gamma-glutamyltransferase family.</text>
</comment>
<feature type="binding site" evidence="10">
    <location>
        <begin position="492"/>
        <end position="493"/>
    </location>
    <ligand>
        <name>L-glutamate</name>
        <dbReference type="ChEBI" id="CHEBI:29985"/>
    </ligand>
</feature>
<sequence length="607" mass="64780">MFFNRKSSEKYLNEKGADMKFSFGLNLSAVLVLAACAHQPMQKPDAAPVPTAVDNHAPEQGTGLTEQKLIRAKHYMAASANPLATEAGYEVLKRGGSAIDAMIAMQTTLGLTEPQSSGLGGGAFLVYWDNKAKKLTTFDARETAPKAATPALFLDENGKPMGFMNAVVGGRSVGVPGIPKLLEDVHKRYGKLPWASLFDKPIALAEQGFSVSPRMAKSIEQNLEPLQRYPQTAAYFLPDGKPLAAGTVLKNPEFARSVRLLAEKGSAPFYQGVQAQNIVRAVTGAVDNPGKISMADLKNYRVIEREPVCAPYREYEVCGMGAPSSGAIALGEILGVLQNQNMKALGAENIHSWRWIGDASRIAFADRDYYVGDPAFVNVPTRALISQAYLKPRAEEIRQSDKALENIQAGKFGKAYAQGMAVELPSTSHLVVVDKDGNVVSMTTSIENAFGSGLMANGYLLNNELTDFAFNPVGADGKTVANSVAGGKRPRSSMAPTIVMKGGKPYLAVGSPGGSRIIGFVAKTLVAHIDWGMDIQAAISLPNMLNRGSQYEIEEKTAAADKAAALEKLGYKVQIRDLNSGVQGIVIGKDGLLGGADPRREGKVMGD</sequence>
<evidence type="ECO:0000256" key="1">
    <source>
        <dbReference type="ARBA" id="ARBA00001049"/>
    </source>
</evidence>